<keyword evidence="3" id="KW-1185">Reference proteome</keyword>
<proteinExistence type="predicted"/>
<accession>A0A7I8VWF4</accession>
<dbReference type="Proteomes" id="UP000549394">
    <property type="component" value="Unassembled WGS sequence"/>
</dbReference>
<dbReference type="AlphaFoldDB" id="A0A7I8VWF4"/>
<reference evidence="2 3" key="1">
    <citation type="submission" date="2020-08" db="EMBL/GenBank/DDBJ databases">
        <authorList>
            <person name="Hejnol A."/>
        </authorList>
    </citation>
    <scope>NUCLEOTIDE SEQUENCE [LARGE SCALE GENOMIC DNA]</scope>
</reference>
<feature type="region of interest" description="Disordered" evidence="1">
    <location>
        <begin position="1"/>
        <end position="21"/>
    </location>
</feature>
<gene>
    <name evidence="2" type="ORF">DGYR_LOCUS8729</name>
</gene>
<sequence length="165" mass="18708">MQREDDDDDNDDYDDDDNDGDAAERLTIMSQEVIVPLLSLDHAIFLKDQIGTFKPTVEDVHVVSQTLQMKCEQDQVSELYSFIRDKNSVYINNGQFRRYYRLIPSCIDRVVSKLGIIGTLSGATLTVNQTGFLDVVGTWKETQEAIWLCNEASITGIKEICSYRG</sequence>
<evidence type="ECO:0000256" key="1">
    <source>
        <dbReference type="SAM" id="MobiDB-lite"/>
    </source>
</evidence>
<dbReference type="EMBL" id="CAJFCJ010000013">
    <property type="protein sequence ID" value="CAD5120664.1"/>
    <property type="molecule type" value="Genomic_DNA"/>
</dbReference>
<protein>
    <submittedName>
        <fullName evidence="2">DgyrCDS9226</fullName>
    </submittedName>
</protein>
<name>A0A7I8VWF4_9ANNE</name>
<organism evidence="2 3">
    <name type="scientific">Dimorphilus gyrociliatus</name>
    <dbReference type="NCBI Taxonomy" id="2664684"/>
    <lineage>
        <taxon>Eukaryota</taxon>
        <taxon>Metazoa</taxon>
        <taxon>Spiralia</taxon>
        <taxon>Lophotrochozoa</taxon>
        <taxon>Annelida</taxon>
        <taxon>Polychaeta</taxon>
        <taxon>Polychaeta incertae sedis</taxon>
        <taxon>Dinophilidae</taxon>
        <taxon>Dimorphilus</taxon>
    </lineage>
</organism>
<evidence type="ECO:0000313" key="2">
    <source>
        <dbReference type="EMBL" id="CAD5120664.1"/>
    </source>
</evidence>
<comment type="caution">
    <text evidence="2">The sequence shown here is derived from an EMBL/GenBank/DDBJ whole genome shotgun (WGS) entry which is preliminary data.</text>
</comment>
<evidence type="ECO:0000313" key="3">
    <source>
        <dbReference type="Proteomes" id="UP000549394"/>
    </source>
</evidence>